<dbReference type="Gene3D" id="2.60.200.60">
    <property type="match status" value="1"/>
</dbReference>
<comment type="caution">
    <text evidence="1">The sequence shown here is derived from an EMBL/GenBank/DDBJ whole genome shotgun (WGS) entry which is preliminary data.</text>
</comment>
<dbReference type="EMBL" id="SNZP01000002">
    <property type="protein sequence ID" value="TDR81894.1"/>
    <property type="molecule type" value="Genomic_DNA"/>
</dbReference>
<dbReference type="InterPro" id="IPR008727">
    <property type="entry name" value="PAAR_motif"/>
</dbReference>
<keyword evidence="2" id="KW-1185">Reference proteome</keyword>
<sequence length="177" mass="19088">MMSKPVIRLGDPTSHGGYVVSASGTIAYGKQIACMGDRVMCPKPGHENCMIAEGSEFWKIYGRPAALDGHKTSCGAVLLSTCGEVTHDHEGGGAEAQAAAAALVRQYQARQEPPEQPHDEQFHLVDEHGNPHADTHFTAKLPTGEIVHGVTDSEGRTPRIRTDDARHVEIHLGHIEQ</sequence>
<evidence type="ECO:0000313" key="2">
    <source>
        <dbReference type="Proteomes" id="UP000295611"/>
    </source>
</evidence>
<dbReference type="CDD" id="cd14744">
    <property type="entry name" value="PAAR_CT_2"/>
    <property type="match status" value="1"/>
</dbReference>
<accession>A0A4R7BAF8</accession>
<dbReference type="AlphaFoldDB" id="A0A4R7BAF8"/>
<gene>
    <name evidence="1" type="ORF">DFP86_1024</name>
</gene>
<reference evidence="1 2" key="1">
    <citation type="submission" date="2019-03" db="EMBL/GenBank/DDBJ databases">
        <title>Genomic Encyclopedia of Type Strains, Phase III (KMG-III): the genomes of soil and plant-associated and newly described type strains.</title>
        <authorList>
            <person name="Whitman W."/>
        </authorList>
    </citation>
    <scope>NUCLEOTIDE SEQUENCE [LARGE SCALE GENOMIC DNA]</scope>
    <source>
        <strain evidence="1 2">CECT 8976</strain>
    </source>
</reference>
<proteinExistence type="predicted"/>
<dbReference type="Pfam" id="PF05488">
    <property type="entry name" value="PAAR_motif"/>
    <property type="match status" value="1"/>
</dbReference>
<organism evidence="1 2">
    <name type="scientific">Paludibacterium purpuratum</name>
    <dbReference type="NCBI Taxonomy" id="1144873"/>
    <lineage>
        <taxon>Bacteria</taxon>
        <taxon>Pseudomonadati</taxon>
        <taxon>Pseudomonadota</taxon>
        <taxon>Betaproteobacteria</taxon>
        <taxon>Neisseriales</taxon>
        <taxon>Chromobacteriaceae</taxon>
        <taxon>Paludibacterium</taxon>
    </lineage>
</organism>
<protein>
    <submittedName>
        <fullName evidence="1">Putative Zn-binding protein involved in type VI secretion</fullName>
    </submittedName>
</protein>
<name>A0A4R7BAF8_9NEIS</name>
<evidence type="ECO:0000313" key="1">
    <source>
        <dbReference type="EMBL" id="TDR81894.1"/>
    </source>
</evidence>
<dbReference type="Proteomes" id="UP000295611">
    <property type="component" value="Unassembled WGS sequence"/>
</dbReference>